<dbReference type="GO" id="GO:0016971">
    <property type="term" value="F:flavin-dependent sulfhydryl oxidase activity"/>
    <property type="evidence" value="ECO:0007669"/>
    <property type="project" value="EnsemblFungi"/>
</dbReference>
<comment type="caution">
    <text evidence="8">The sequence shown here is derived from an EMBL/GenBank/DDBJ whole genome shotgun (WGS) entry which is preliminary data.</text>
</comment>
<evidence type="ECO:0000313" key="8">
    <source>
        <dbReference type="EMBL" id="ORX59494.1"/>
    </source>
</evidence>
<evidence type="ECO:0000256" key="3">
    <source>
        <dbReference type="ARBA" id="ARBA00022827"/>
    </source>
</evidence>
<evidence type="ECO:0000256" key="5">
    <source>
        <dbReference type="ARBA" id="ARBA00023157"/>
    </source>
</evidence>
<comment type="catalytic activity">
    <reaction evidence="6">
        <text>2 R'C(R)SH + O2 = R'C(R)S-S(R)CR' + H2O2</text>
        <dbReference type="Rhea" id="RHEA:17357"/>
        <dbReference type="ChEBI" id="CHEBI:15379"/>
        <dbReference type="ChEBI" id="CHEBI:16240"/>
        <dbReference type="ChEBI" id="CHEBI:16520"/>
        <dbReference type="ChEBI" id="CHEBI:17412"/>
        <dbReference type="EC" id="1.8.3.2"/>
    </reaction>
</comment>
<dbReference type="InterPro" id="IPR036774">
    <property type="entry name" value="ERV/ALR_sulphydryl_oxid_sf"/>
</dbReference>
<dbReference type="Proteomes" id="UP000242146">
    <property type="component" value="Unassembled WGS sequence"/>
</dbReference>
<organism evidence="8 9">
    <name type="scientific">Hesseltinella vesiculosa</name>
    <dbReference type="NCBI Taxonomy" id="101127"/>
    <lineage>
        <taxon>Eukaryota</taxon>
        <taxon>Fungi</taxon>
        <taxon>Fungi incertae sedis</taxon>
        <taxon>Mucoromycota</taxon>
        <taxon>Mucoromycotina</taxon>
        <taxon>Mucoromycetes</taxon>
        <taxon>Mucorales</taxon>
        <taxon>Cunninghamellaceae</taxon>
        <taxon>Hesseltinella</taxon>
    </lineage>
</organism>
<dbReference type="PROSITE" id="PS51324">
    <property type="entry name" value="ERV_ALR"/>
    <property type="match status" value="1"/>
</dbReference>
<reference evidence="8 9" key="1">
    <citation type="submission" date="2016-07" db="EMBL/GenBank/DDBJ databases">
        <title>Pervasive Adenine N6-methylation of Active Genes in Fungi.</title>
        <authorList>
            <consortium name="DOE Joint Genome Institute"/>
            <person name="Mondo S.J."/>
            <person name="Dannebaum R.O."/>
            <person name="Kuo R.C."/>
            <person name="Labutti K."/>
            <person name="Haridas S."/>
            <person name="Kuo A."/>
            <person name="Salamov A."/>
            <person name="Ahrendt S.R."/>
            <person name="Lipzen A."/>
            <person name="Sullivan W."/>
            <person name="Andreopoulos W.B."/>
            <person name="Clum A."/>
            <person name="Lindquist E."/>
            <person name="Daum C."/>
            <person name="Ramamoorthy G.K."/>
            <person name="Gryganskyi A."/>
            <person name="Culley D."/>
            <person name="Magnuson J.K."/>
            <person name="James T.Y."/>
            <person name="O'Malley M.A."/>
            <person name="Stajich J.E."/>
            <person name="Spatafora J.W."/>
            <person name="Visel A."/>
            <person name="Grigoriev I.V."/>
        </authorList>
    </citation>
    <scope>NUCLEOTIDE SEQUENCE [LARGE SCALE GENOMIC DNA]</scope>
    <source>
        <strain evidence="8 9">NRRL 3301</strain>
    </source>
</reference>
<dbReference type="Pfam" id="PF04777">
    <property type="entry name" value="Evr1_Alr"/>
    <property type="match status" value="1"/>
</dbReference>
<dbReference type="Gene3D" id="1.20.120.310">
    <property type="entry name" value="ERV/ALR sulfhydryl oxidase domain"/>
    <property type="match status" value="1"/>
</dbReference>
<dbReference type="GO" id="GO:0005789">
    <property type="term" value="C:endoplasmic reticulum membrane"/>
    <property type="evidence" value="ECO:0007669"/>
    <property type="project" value="EnsemblFungi"/>
</dbReference>
<evidence type="ECO:0000256" key="4">
    <source>
        <dbReference type="ARBA" id="ARBA00023002"/>
    </source>
</evidence>
<dbReference type="EMBL" id="MCGT01000005">
    <property type="protein sequence ID" value="ORX59494.1"/>
    <property type="molecule type" value="Genomic_DNA"/>
</dbReference>
<dbReference type="STRING" id="101127.A0A1X2GR17"/>
<dbReference type="PANTHER" id="PTHR12645:SF1">
    <property type="entry name" value="FAD-LINKED SULFHYDRYL OXIDASE ERV2"/>
    <property type="match status" value="1"/>
</dbReference>
<dbReference type="EC" id="1.8.3.2" evidence="6"/>
<keyword evidence="3 6" id="KW-0274">FAD</keyword>
<feature type="domain" description="ERV/ALR sulfhydryl oxidase" evidence="7">
    <location>
        <begin position="17"/>
        <end position="117"/>
    </location>
</feature>
<dbReference type="InterPro" id="IPR039799">
    <property type="entry name" value="ALR/ERV"/>
</dbReference>
<evidence type="ECO:0000256" key="6">
    <source>
        <dbReference type="RuleBase" id="RU371123"/>
    </source>
</evidence>
<protein>
    <recommendedName>
        <fullName evidence="6">Sulfhydryl oxidase</fullName>
        <ecNumber evidence="6">1.8.3.2</ecNumber>
    </recommendedName>
</protein>
<dbReference type="GO" id="GO:0050660">
    <property type="term" value="F:flavin adenine dinucleotide binding"/>
    <property type="evidence" value="ECO:0007669"/>
    <property type="project" value="TreeGrafter"/>
</dbReference>
<keyword evidence="5" id="KW-1015">Disulfide bond</keyword>
<keyword evidence="2 6" id="KW-0285">Flavoprotein</keyword>
<dbReference type="PANTHER" id="PTHR12645">
    <property type="entry name" value="ALR/ERV"/>
    <property type="match status" value="1"/>
</dbReference>
<evidence type="ECO:0000256" key="1">
    <source>
        <dbReference type="ARBA" id="ARBA00001974"/>
    </source>
</evidence>
<dbReference type="FunFam" id="1.20.120.310:FF:000002">
    <property type="entry name" value="Sulfhydryl oxidase"/>
    <property type="match status" value="1"/>
</dbReference>
<dbReference type="InterPro" id="IPR017905">
    <property type="entry name" value="ERV/ALR_sulphydryl_oxidase"/>
</dbReference>
<evidence type="ECO:0000259" key="7">
    <source>
        <dbReference type="PROSITE" id="PS51324"/>
    </source>
</evidence>
<comment type="cofactor">
    <cofactor evidence="1 6">
        <name>FAD</name>
        <dbReference type="ChEBI" id="CHEBI:57692"/>
    </cofactor>
</comment>
<evidence type="ECO:0000256" key="2">
    <source>
        <dbReference type="ARBA" id="ARBA00022630"/>
    </source>
</evidence>
<name>A0A1X2GR17_9FUNG</name>
<sequence length="124" mass="14125">MNDDFTKGSVIMEHLGNSTIKEELGRSTWKLFHTMLARYPEEPKPDERSALGQFIHLLSRLYPCGECAEHFQLLLQEYPPQTSSRAAASQWGCAIHNLVNERLRKPVFDCNSIEVQYPCGCAEP</sequence>
<dbReference type="GO" id="GO:0060904">
    <property type="term" value="P:regulation of protein folding in endoplasmic reticulum"/>
    <property type="evidence" value="ECO:0007669"/>
    <property type="project" value="EnsemblFungi"/>
</dbReference>
<evidence type="ECO:0000313" key="9">
    <source>
        <dbReference type="Proteomes" id="UP000242146"/>
    </source>
</evidence>
<gene>
    <name evidence="8" type="ORF">DM01DRAFT_252476</name>
</gene>
<dbReference type="OrthoDB" id="59470at2759"/>
<proteinExistence type="predicted"/>
<dbReference type="SUPFAM" id="SSF69000">
    <property type="entry name" value="FAD-dependent thiol oxidase"/>
    <property type="match status" value="1"/>
</dbReference>
<keyword evidence="4 6" id="KW-0560">Oxidoreductase</keyword>
<keyword evidence="9" id="KW-1185">Reference proteome</keyword>
<dbReference type="AlphaFoldDB" id="A0A1X2GR17"/>
<dbReference type="GO" id="GO:0005739">
    <property type="term" value="C:mitochondrion"/>
    <property type="evidence" value="ECO:0007669"/>
    <property type="project" value="TreeGrafter"/>
</dbReference>
<accession>A0A1X2GR17</accession>